<dbReference type="EMBL" id="CP045895">
    <property type="protein sequence ID" value="QQP49299.1"/>
    <property type="molecule type" value="Genomic_DNA"/>
</dbReference>
<keyword evidence="3" id="KW-1185">Reference proteome</keyword>
<feature type="region of interest" description="Disordered" evidence="1">
    <location>
        <begin position="12"/>
        <end position="41"/>
    </location>
</feature>
<feature type="compositionally biased region" description="Acidic residues" evidence="1">
    <location>
        <begin position="16"/>
        <end position="38"/>
    </location>
</feature>
<proteinExistence type="predicted"/>
<sequence>MDFLSGFALTTFQIESDSEDEDTLAAPESSDEEEEEEEQTSKDLYFFLQKRAQEKRCLFSKDKTKEDLRNTKTFRKLEQEIKDMNRRRKSRQNDSKDVQAIYVDKDRAISVNGGKLQ</sequence>
<protein>
    <submittedName>
        <fullName evidence="2">Uncharacterized protein</fullName>
    </submittedName>
</protein>
<name>A0A7T8K7T6_CALRO</name>
<evidence type="ECO:0000256" key="1">
    <source>
        <dbReference type="SAM" id="MobiDB-lite"/>
    </source>
</evidence>
<dbReference type="Proteomes" id="UP000595437">
    <property type="component" value="Chromosome 6"/>
</dbReference>
<accession>A0A7T8K7T6</accession>
<organism evidence="2 3">
    <name type="scientific">Caligus rogercresseyi</name>
    <name type="common">Sea louse</name>
    <dbReference type="NCBI Taxonomy" id="217165"/>
    <lineage>
        <taxon>Eukaryota</taxon>
        <taxon>Metazoa</taxon>
        <taxon>Ecdysozoa</taxon>
        <taxon>Arthropoda</taxon>
        <taxon>Crustacea</taxon>
        <taxon>Multicrustacea</taxon>
        <taxon>Hexanauplia</taxon>
        <taxon>Copepoda</taxon>
        <taxon>Siphonostomatoida</taxon>
        <taxon>Caligidae</taxon>
        <taxon>Caligus</taxon>
    </lineage>
</organism>
<evidence type="ECO:0000313" key="3">
    <source>
        <dbReference type="Proteomes" id="UP000595437"/>
    </source>
</evidence>
<dbReference type="AlphaFoldDB" id="A0A7T8K7T6"/>
<gene>
    <name evidence="2" type="ORF">FKW44_009919</name>
</gene>
<reference evidence="3" key="1">
    <citation type="submission" date="2021-01" db="EMBL/GenBank/DDBJ databases">
        <title>Caligus Genome Assembly.</title>
        <authorList>
            <person name="Gallardo-Escarate C."/>
        </authorList>
    </citation>
    <scope>NUCLEOTIDE SEQUENCE [LARGE SCALE GENOMIC DNA]</scope>
</reference>
<evidence type="ECO:0000313" key="2">
    <source>
        <dbReference type="EMBL" id="QQP49299.1"/>
    </source>
</evidence>